<organism evidence="2 3">
    <name type="scientific">Galleria mellonella</name>
    <name type="common">Greater wax moth</name>
    <dbReference type="NCBI Taxonomy" id="7137"/>
    <lineage>
        <taxon>Eukaryota</taxon>
        <taxon>Metazoa</taxon>
        <taxon>Ecdysozoa</taxon>
        <taxon>Arthropoda</taxon>
        <taxon>Hexapoda</taxon>
        <taxon>Insecta</taxon>
        <taxon>Pterygota</taxon>
        <taxon>Neoptera</taxon>
        <taxon>Endopterygota</taxon>
        <taxon>Lepidoptera</taxon>
        <taxon>Glossata</taxon>
        <taxon>Ditrysia</taxon>
        <taxon>Pyraloidea</taxon>
        <taxon>Pyralidae</taxon>
        <taxon>Galleriinae</taxon>
        <taxon>Galleria</taxon>
    </lineage>
</organism>
<keyword evidence="2" id="KW-1185">Reference proteome</keyword>
<dbReference type="Gene3D" id="1.10.10.60">
    <property type="entry name" value="Homeodomain-like"/>
    <property type="match status" value="2"/>
</dbReference>
<evidence type="ECO:0000259" key="1">
    <source>
        <dbReference type="Pfam" id="PF13837"/>
    </source>
</evidence>
<dbReference type="PANTHER" id="PTHR47595">
    <property type="entry name" value="HEAT SHOCK 70 KDA PROTEIN 14"/>
    <property type="match status" value="1"/>
</dbReference>
<dbReference type="InterPro" id="IPR044822">
    <property type="entry name" value="Myb_DNA-bind_4"/>
</dbReference>
<dbReference type="AlphaFoldDB" id="A0A6J3CB75"/>
<name>A0A6J3CB75_GALME</name>
<dbReference type="GeneID" id="113517386"/>
<dbReference type="PANTHER" id="PTHR47595:SF1">
    <property type="entry name" value="MYB_SANT-LIKE DNA-BINDING DOMAIN-CONTAINING PROTEIN"/>
    <property type="match status" value="1"/>
</dbReference>
<dbReference type="KEGG" id="gmw:113517386"/>
<evidence type="ECO:0000313" key="2">
    <source>
        <dbReference type="Proteomes" id="UP001652740"/>
    </source>
</evidence>
<dbReference type="Proteomes" id="UP001652740">
    <property type="component" value="Unplaced"/>
</dbReference>
<feature type="domain" description="Myb/SANT-like DNA-binding" evidence="1">
    <location>
        <begin position="314"/>
        <end position="395"/>
    </location>
</feature>
<feature type="domain" description="Myb/SANT-like DNA-binding" evidence="1">
    <location>
        <begin position="53"/>
        <end position="134"/>
    </location>
</feature>
<reference evidence="3" key="1">
    <citation type="submission" date="2025-08" db="UniProtKB">
        <authorList>
            <consortium name="RefSeq"/>
        </authorList>
    </citation>
    <scope>IDENTIFICATION</scope>
    <source>
        <tissue evidence="3">Whole larvae</tissue>
    </source>
</reference>
<protein>
    <submittedName>
        <fullName evidence="3">Trichohyalin-like</fullName>
    </submittedName>
</protein>
<dbReference type="Pfam" id="PF13837">
    <property type="entry name" value="Myb_DNA-bind_4"/>
    <property type="match status" value="2"/>
</dbReference>
<dbReference type="InParanoid" id="A0A6J3CB75"/>
<sequence length="538" mass="63758">MDNIDNTVSVLAMLDNQSTTYKPNMEITPFNQNHSMNQEETELSESSKQSIIWTKNATCMLLNLYETKMHMLDNPKKKSKMWTSIAEELKAINIEVTPDQVRWKINALTKKYKDCIDNGQGSTTFKYFNEMHQILGRYNNEGNAYRLASGVMQSDETVDKERLKRNLSSKSTVPFRRLRAERRAKLELDKQWIEYLRRQEEHRLERDERCERSLRLREEELQLKKKRTRNKKVYSFKKITVKGKKTRGNSQNRKRKMCFTQEIVRRPMKSYHNTEKLGTCNERSTNDDTQITYSNESEELKLNSNGSSEKQSAVWTTKSTITLLKLYESKLEMLETPKKKTRIWIAISDSLKKCGIEMTPDQVRWKINALAKKYKQCIDSGQHKKFRYFKEMDSIYSQYNVDCDSYTISEILKKKRNGSKQSTSNELDATSGSESKAMIELRKFRLASRIESERTQTKLNIERQWLEYLRQQEQHRLVKEDLIERQLKLKEEELELRRREVALKEALECKKIELAEKDVNEILQIQREKCALLMQLFS</sequence>
<accession>A0A6J3CB75</accession>
<gene>
    <name evidence="3" type="primary">LOC113517386</name>
</gene>
<dbReference type="RefSeq" id="XP_031768339.2">
    <property type="nucleotide sequence ID" value="XM_031912479.2"/>
</dbReference>
<evidence type="ECO:0000313" key="3">
    <source>
        <dbReference type="RefSeq" id="XP_031768339.2"/>
    </source>
</evidence>
<proteinExistence type="predicted"/>